<reference evidence="1 2" key="1">
    <citation type="submission" date="2018-06" db="EMBL/GenBank/DDBJ databases">
        <title>Rhizobium wuzhouense sp. nov., isolated from roots of Oryza officinalis.</title>
        <authorList>
            <person name="Yuan T."/>
        </authorList>
    </citation>
    <scope>NUCLEOTIDE SEQUENCE [LARGE SCALE GENOMIC DNA]</scope>
    <source>
        <strain evidence="1 2">W44</strain>
    </source>
</reference>
<proteinExistence type="predicted"/>
<gene>
    <name evidence="1" type="ORF">DMY87_02950</name>
</gene>
<dbReference type="EMBL" id="QJRY01000001">
    <property type="protein sequence ID" value="PYB77342.1"/>
    <property type="molecule type" value="Genomic_DNA"/>
</dbReference>
<protein>
    <recommendedName>
        <fullName evidence="3">PAS domain-containing protein</fullName>
    </recommendedName>
</protein>
<dbReference type="RefSeq" id="WP_110789777.1">
    <property type="nucleotide sequence ID" value="NZ_QJRY01000001.1"/>
</dbReference>
<evidence type="ECO:0000313" key="2">
    <source>
        <dbReference type="Proteomes" id="UP000247536"/>
    </source>
</evidence>
<evidence type="ECO:0008006" key="3">
    <source>
        <dbReference type="Google" id="ProtNLM"/>
    </source>
</evidence>
<evidence type="ECO:0000313" key="1">
    <source>
        <dbReference type="EMBL" id="PYB77342.1"/>
    </source>
</evidence>
<name>A0ABX5NVY2_9HYPH</name>
<accession>A0ABX5NVY2</accession>
<comment type="caution">
    <text evidence="1">The sequence shown here is derived from an EMBL/GenBank/DDBJ whole genome shotgun (WGS) entry which is preliminary data.</text>
</comment>
<organism evidence="1 2">
    <name type="scientific">Rhizobium wuzhouense</name>
    <dbReference type="NCBI Taxonomy" id="1986026"/>
    <lineage>
        <taxon>Bacteria</taxon>
        <taxon>Pseudomonadati</taxon>
        <taxon>Pseudomonadota</taxon>
        <taxon>Alphaproteobacteria</taxon>
        <taxon>Hyphomicrobiales</taxon>
        <taxon>Rhizobiaceae</taxon>
        <taxon>Rhizobium/Agrobacterium group</taxon>
        <taxon>Rhizobium</taxon>
    </lineage>
</organism>
<sequence>MFKIANADLATSFAVGDAEDERLLGQDACRFGISEDWTGDLTSGLLTLGDRARQLHGLDSHECGLLTVMRCYDPADRGHILRLFEQAATEPSRFCYSTTILSASNQRQPVFCIGESTGFEASRGKMVGLFIFPHFQLPTAATVTPA</sequence>
<dbReference type="Proteomes" id="UP000247536">
    <property type="component" value="Unassembled WGS sequence"/>
</dbReference>
<keyword evidence="2" id="KW-1185">Reference proteome</keyword>